<dbReference type="PANTHER" id="PTHR21716">
    <property type="entry name" value="TRANSMEMBRANE PROTEIN"/>
    <property type="match status" value="1"/>
</dbReference>
<evidence type="ECO:0000256" key="2">
    <source>
        <dbReference type="ARBA" id="ARBA00009773"/>
    </source>
</evidence>
<reference evidence="7" key="1">
    <citation type="submission" date="2022-06" db="EMBL/GenBank/DDBJ databases">
        <title>Diverse halophilic archaea isolated from saline environments.</title>
        <authorList>
            <person name="Cui H.-L."/>
        </authorList>
    </citation>
    <scope>NUCLEOTIDE SEQUENCE</scope>
    <source>
        <strain evidence="7">WLHS1</strain>
    </source>
</reference>
<comment type="subcellular location">
    <subcellularLocation>
        <location evidence="1">Membrane</location>
        <topology evidence="1">Multi-pass membrane protein</topology>
    </subcellularLocation>
</comment>
<dbReference type="EMBL" id="CP100355">
    <property type="protein sequence ID" value="UTF54278.1"/>
    <property type="molecule type" value="Genomic_DNA"/>
</dbReference>
<dbReference type="PANTHER" id="PTHR21716:SF4">
    <property type="entry name" value="TRANSMEMBRANE PROTEIN 245"/>
    <property type="match status" value="1"/>
</dbReference>
<dbReference type="Proteomes" id="UP001056855">
    <property type="component" value="Chromosome"/>
</dbReference>
<organism evidence="7 8">
    <name type="scientific">Natronosalvus rutilus</name>
    <dbReference type="NCBI Taxonomy" id="2953753"/>
    <lineage>
        <taxon>Archaea</taxon>
        <taxon>Methanobacteriati</taxon>
        <taxon>Methanobacteriota</taxon>
        <taxon>Stenosarchaea group</taxon>
        <taxon>Halobacteria</taxon>
        <taxon>Halobacteriales</taxon>
        <taxon>Natrialbaceae</taxon>
        <taxon>Natronosalvus</taxon>
    </lineage>
</organism>
<dbReference type="RefSeq" id="WP_254158888.1">
    <property type="nucleotide sequence ID" value="NZ_CP100355.1"/>
</dbReference>
<dbReference type="InterPro" id="IPR002549">
    <property type="entry name" value="AI-2E-like"/>
</dbReference>
<keyword evidence="5 6" id="KW-0472">Membrane</keyword>
<evidence type="ECO:0000256" key="4">
    <source>
        <dbReference type="ARBA" id="ARBA00022989"/>
    </source>
</evidence>
<feature type="transmembrane region" description="Helical" evidence="6">
    <location>
        <begin position="133"/>
        <end position="155"/>
    </location>
</feature>
<evidence type="ECO:0000313" key="7">
    <source>
        <dbReference type="EMBL" id="UTF54278.1"/>
    </source>
</evidence>
<keyword evidence="8" id="KW-1185">Reference proteome</keyword>
<evidence type="ECO:0000256" key="6">
    <source>
        <dbReference type="SAM" id="Phobius"/>
    </source>
</evidence>
<dbReference type="GeneID" id="73288993"/>
<dbReference type="AlphaFoldDB" id="A0A9E7NC58"/>
<proteinExistence type="inferred from homology"/>
<evidence type="ECO:0000313" key="8">
    <source>
        <dbReference type="Proteomes" id="UP001056855"/>
    </source>
</evidence>
<accession>A0A9E7NC58</accession>
<dbReference type="GO" id="GO:0016020">
    <property type="term" value="C:membrane"/>
    <property type="evidence" value="ECO:0007669"/>
    <property type="project" value="UniProtKB-SubCell"/>
</dbReference>
<gene>
    <name evidence="7" type="ORF">NGM29_03065</name>
</gene>
<evidence type="ECO:0000256" key="1">
    <source>
        <dbReference type="ARBA" id="ARBA00004141"/>
    </source>
</evidence>
<dbReference type="Pfam" id="PF01594">
    <property type="entry name" value="AI-2E_transport"/>
    <property type="match status" value="1"/>
</dbReference>
<feature type="transmembrane region" description="Helical" evidence="6">
    <location>
        <begin position="218"/>
        <end position="239"/>
    </location>
</feature>
<comment type="similarity">
    <text evidence="2">Belongs to the autoinducer-2 exporter (AI-2E) (TC 2.A.86) family.</text>
</comment>
<evidence type="ECO:0000256" key="3">
    <source>
        <dbReference type="ARBA" id="ARBA00022692"/>
    </source>
</evidence>
<feature type="transmembrane region" description="Helical" evidence="6">
    <location>
        <begin position="245"/>
        <end position="268"/>
    </location>
</feature>
<protein>
    <submittedName>
        <fullName evidence="7">AI-2E family transporter</fullName>
    </submittedName>
</protein>
<evidence type="ECO:0000256" key="5">
    <source>
        <dbReference type="ARBA" id="ARBA00023136"/>
    </source>
</evidence>
<sequence length="329" mass="35430">MNRSRGTLLVLITVLLLLSAQLVLPYIQYVLAAVLLAFVLTPAQRRLEQRTSPTIAAFSLVLLALLLAIVPVVIVVAYVFRDARALVEGADADSLPLEPFQSVAQRFGVDLESTAMEWARTAGQTLLERSPELLAGLTHTAIGIGVALFLLYYLLRDGDSLLRWLREVTPLPDAVQTDLFDSLENVTWAVLAGHVLIALVQGGLAGIGLFVVGIPNSLFWTVIMIVLSLIPIVGSFLVWGPAVVYLLLINQPAFAIGLAIYSTIIVGLSDDYMRPIVVDRYAELNPAVIIIGVLGGVTAFGFMGLFYGPIVLGALVATLEIFSDDYGSL</sequence>
<feature type="transmembrane region" description="Helical" evidence="6">
    <location>
        <begin position="288"/>
        <end position="319"/>
    </location>
</feature>
<name>A0A9E7NC58_9EURY</name>
<feature type="transmembrane region" description="Helical" evidence="6">
    <location>
        <begin position="56"/>
        <end position="80"/>
    </location>
</feature>
<dbReference type="KEGG" id="sawl:NGM29_03065"/>
<feature type="transmembrane region" description="Helical" evidence="6">
    <location>
        <begin position="188"/>
        <end position="211"/>
    </location>
</feature>
<keyword evidence="4 6" id="KW-1133">Transmembrane helix</keyword>
<keyword evidence="3 6" id="KW-0812">Transmembrane</keyword>